<organism evidence="2 3">
    <name type="scientific">Virgibacillus dokdonensis</name>
    <dbReference type="NCBI Taxonomy" id="302167"/>
    <lineage>
        <taxon>Bacteria</taxon>
        <taxon>Bacillati</taxon>
        <taxon>Bacillota</taxon>
        <taxon>Bacilli</taxon>
        <taxon>Bacillales</taxon>
        <taxon>Bacillaceae</taxon>
        <taxon>Virgibacillus</taxon>
    </lineage>
</organism>
<evidence type="ECO:0000313" key="1">
    <source>
        <dbReference type="EMBL" id="AUJ23123.1"/>
    </source>
</evidence>
<evidence type="ECO:0000313" key="2">
    <source>
        <dbReference type="EMBL" id="AUJ26555.1"/>
    </source>
</evidence>
<name>A0A2K9J4E6_9BACI</name>
<evidence type="ECO:0000313" key="3">
    <source>
        <dbReference type="Proteomes" id="UP000234237"/>
    </source>
</evidence>
<dbReference type="STRING" id="302167.GCA_900166595_02852"/>
<dbReference type="NCBIfam" id="TIGR01537">
    <property type="entry name" value="portal_HK97"/>
    <property type="match status" value="1"/>
</dbReference>
<sequence>MSEIGLLDVFKKNSELEYVFDLDLLENTSQKVQMKKMAIQTCIDLIARTISMSEFRVRDGSQFIKNEIYYRLNVKPNRNQIAATFWQKVIYKLIYDNECLIIQSKTDDLLVADSFTKMEYAVYSDIFKDVVVKNHEFKRSFRRDEVIYLEYKNEKLAPIIDGLYADYGELFTRIINAQKRKSQIRSTVDIDTTKAKGEEGRSKLQSFVNKLYRAFADKDIAIVPQQNGYTYSEHSKDTKGQAVDEVDKVSDGFLVQVARSLGIPPSLVKGEMADVENLTRNFMLFCVDPILKKVKDELNAQLFTKEEYFSGIQIKIKRARYRDIFDVASAVDKIRGAGVGNGNELRDELGWDPVDDPILEEYVITKNYADTTESFKGGEE</sequence>
<reference evidence="2" key="1">
    <citation type="submission" date="2016-11" db="EMBL/GenBank/DDBJ databases">
        <title>Complete genome sequence of Virgibacillus dokdonensis 21D, a halophilic bacterium isolated from the deep hypersaline anoxic basin Discovery in the Mediterranean Sea.</title>
        <authorList>
            <person name="Zeaiter Z."/>
            <person name="Booth J.M."/>
            <person name="Prosdocimi E.M."/>
            <person name="Mapelli F."/>
            <person name="Fusi M."/>
            <person name="Daffonchio D."/>
            <person name="Borin S."/>
            <person name="Crotti E."/>
        </authorList>
    </citation>
    <scope>NUCLEOTIDE SEQUENCE</scope>
    <source>
        <strain evidence="2">21D</strain>
    </source>
</reference>
<dbReference type="EMBL" id="CP018622">
    <property type="protein sequence ID" value="AUJ26555.1"/>
    <property type="molecule type" value="Genomic_DNA"/>
</dbReference>
<dbReference type="KEGG" id="vpn:A21D_00007"/>
<proteinExistence type="predicted"/>
<gene>
    <name evidence="1" type="ORF">A21D_00007</name>
    <name evidence="2" type="ORF">A21D_03521</name>
</gene>
<dbReference type="Pfam" id="PF04860">
    <property type="entry name" value="Phage_portal"/>
    <property type="match status" value="1"/>
</dbReference>
<dbReference type="EMBL" id="CP018622">
    <property type="protein sequence ID" value="AUJ23123.1"/>
    <property type="molecule type" value="Genomic_DNA"/>
</dbReference>
<dbReference type="InterPro" id="IPR006944">
    <property type="entry name" value="Phage/GTA_portal"/>
</dbReference>
<protein>
    <submittedName>
        <fullName evidence="2">Phage portal protein</fullName>
    </submittedName>
</protein>
<accession>A0A2K9J4E6</accession>
<dbReference type="RefSeq" id="WP_101932320.1">
    <property type="nucleotide sequence ID" value="NZ_CP018622.1"/>
</dbReference>
<reference evidence="3" key="2">
    <citation type="submission" date="2016-11" db="EMBL/GenBank/DDBJ databases">
        <title>Complete genome sequence of Virgibacillus pantothenticus 21D, a halophilic bacterium isolated from the deep hypersaline anoxic basin Discovery in the Mediterranean Sea.</title>
        <authorList>
            <person name="Zeaiter Z."/>
            <person name="Booth J.M."/>
            <person name="Prosdocimi E.M."/>
            <person name="Mapelli F."/>
            <person name="Fusi M."/>
            <person name="Daffonchio D."/>
            <person name="Borin S."/>
            <person name="Crotti E."/>
        </authorList>
    </citation>
    <scope>NUCLEOTIDE SEQUENCE [LARGE SCALE GENOMIC DNA]</scope>
    <source>
        <strain evidence="3">21D</strain>
    </source>
</reference>
<dbReference type="KEGG" id="vpn:A21D_03521"/>
<dbReference type="InterPro" id="IPR006427">
    <property type="entry name" value="Portal_HK97"/>
</dbReference>
<dbReference type="AlphaFoldDB" id="A0A2K9J4E6"/>
<dbReference type="Proteomes" id="UP000234237">
    <property type="component" value="Chromosome"/>
</dbReference>